<feature type="signal peptide" evidence="3">
    <location>
        <begin position="1"/>
        <end position="26"/>
    </location>
</feature>
<name>A0A3D8QSW8_9HELO</name>
<keyword evidence="3" id="KW-0732">Signal</keyword>
<evidence type="ECO:0000256" key="2">
    <source>
        <dbReference type="SAM" id="MobiDB-lite"/>
    </source>
</evidence>
<organism evidence="5 6">
    <name type="scientific">Coleophoma cylindrospora</name>
    <dbReference type="NCBI Taxonomy" id="1849047"/>
    <lineage>
        <taxon>Eukaryota</taxon>
        <taxon>Fungi</taxon>
        <taxon>Dikarya</taxon>
        <taxon>Ascomycota</taxon>
        <taxon>Pezizomycotina</taxon>
        <taxon>Leotiomycetes</taxon>
        <taxon>Helotiales</taxon>
        <taxon>Dermateaceae</taxon>
        <taxon>Coleophoma</taxon>
    </lineage>
</organism>
<reference evidence="5 6" key="1">
    <citation type="journal article" date="2018" name="IMA Fungus">
        <title>IMA Genome-F 9: Draft genome sequence of Annulohypoxylon stygium, Aspergillus mulundensis, Berkeleyomyces basicola (syn. Thielaviopsis basicola), Ceratocystis smalleyi, two Cercospora beticola strains, Coleophoma cylindrospora, Fusarium fracticaudum, Phialophora cf. hyalina, and Morchella septimelata.</title>
        <authorList>
            <person name="Wingfield B.D."/>
            <person name="Bills G.F."/>
            <person name="Dong Y."/>
            <person name="Huang W."/>
            <person name="Nel W.J."/>
            <person name="Swalarsk-Parry B.S."/>
            <person name="Vaghefi N."/>
            <person name="Wilken P.M."/>
            <person name="An Z."/>
            <person name="de Beer Z.W."/>
            <person name="De Vos L."/>
            <person name="Chen L."/>
            <person name="Duong T.A."/>
            <person name="Gao Y."/>
            <person name="Hammerbacher A."/>
            <person name="Kikkert J.R."/>
            <person name="Li Y."/>
            <person name="Li H."/>
            <person name="Li K."/>
            <person name="Li Q."/>
            <person name="Liu X."/>
            <person name="Ma X."/>
            <person name="Naidoo K."/>
            <person name="Pethybridge S.J."/>
            <person name="Sun J."/>
            <person name="Steenkamp E.T."/>
            <person name="van der Nest M.A."/>
            <person name="van Wyk S."/>
            <person name="Wingfield M.J."/>
            <person name="Xiong C."/>
            <person name="Yue Q."/>
            <person name="Zhang X."/>
        </authorList>
    </citation>
    <scope>NUCLEOTIDE SEQUENCE [LARGE SCALE GENOMIC DNA]</scope>
    <source>
        <strain evidence="5 6">BP6252</strain>
    </source>
</reference>
<feature type="coiled-coil region" evidence="1">
    <location>
        <begin position="211"/>
        <end position="238"/>
    </location>
</feature>
<dbReference type="AlphaFoldDB" id="A0A3D8QSW8"/>
<evidence type="ECO:0000256" key="3">
    <source>
        <dbReference type="SAM" id="SignalP"/>
    </source>
</evidence>
<evidence type="ECO:0000313" key="6">
    <source>
        <dbReference type="Proteomes" id="UP000256645"/>
    </source>
</evidence>
<evidence type="ECO:0000313" key="5">
    <source>
        <dbReference type="EMBL" id="RDW64926.1"/>
    </source>
</evidence>
<feature type="compositionally biased region" description="Basic and acidic residues" evidence="2">
    <location>
        <begin position="135"/>
        <end position="173"/>
    </location>
</feature>
<dbReference type="PANTHER" id="PTHR22093:SF0">
    <property type="entry name" value="LEUKOCYTE RECEPTOR CLUSTER MEMBER 1"/>
    <property type="match status" value="1"/>
</dbReference>
<feature type="chain" id="PRO_5017647580" description="CBF1-interacting co-repressor CIR N-terminal domain-containing protein" evidence="3">
    <location>
        <begin position="27"/>
        <end position="409"/>
    </location>
</feature>
<dbReference type="STRING" id="1849047.A0A3D8QSW8"/>
<keyword evidence="1" id="KW-0175">Coiled coil</keyword>
<sequence>MKLAWVAPLWLRLLGLLSVSESGANASALSIGLRITSHSGNSGGPHASLSPSFSLDPNFFIQLGSQELRLPIMPLHLLGKKSWNVYNHDNVERVKRDEAAARAKEEAEEQRMQEIDAARRMQILRGEEPTPILAIEDKPSDHDSARERRPSGRDRKRRRYDENETDFEMRVASERTQTNNEERQIVLRRPVKDVPLVDHAGHIDLFPQEQAKVSVEKNAEAEKEKAKKQKEYEDQYTMRFSNAAGFKQGLENPWYSKASSGQDEDSVPVSKDVWGNEDPRRKEREAARVVSSDPLAAMRQGAAQVRQVERERKRWREEKERELRELAEDEAEERRRKRKRRHDEDDLENFSLDATEKSSSKRRHRDDQDRERRHRHRESSRRSHAHDSHRHRHRDEESSHRHKHRHRSD</sequence>
<dbReference type="EMBL" id="PDLM01000012">
    <property type="protein sequence ID" value="RDW64926.1"/>
    <property type="molecule type" value="Genomic_DNA"/>
</dbReference>
<dbReference type="OrthoDB" id="2159131at2759"/>
<feature type="compositionally biased region" description="Basic and acidic residues" evidence="2">
    <location>
        <begin position="307"/>
        <end position="326"/>
    </location>
</feature>
<dbReference type="SMART" id="SM01083">
    <property type="entry name" value="Cir_N"/>
    <property type="match status" value="1"/>
</dbReference>
<protein>
    <recommendedName>
        <fullName evidence="4">CBF1-interacting co-repressor CIR N-terminal domain-containing protein</fullName>
    </recommendedName>
</protein>
<dbReference type="Proteomes" id="UP000256645">
    <property type="component" value="Unassembled WGS sequence"/>
</dbReference>
<gene>
    <name evidence="5" type="ORF">BP6252_10577</name>
</gene>
<accession>A0A3D8QSW8</accession>
<proteinExistence type="predicted"/>
<comment type="caution">
    <text evidence="5">The sequence shown here is derived from an EMBL/GenBank/DDBJ whole genome shotgun (WGS) entry which is preliminary data.</text>
</comment>
<dbReference type="InterPro" id="IPR039875">
    <property type="entry name" value="LENG1-like"/>
</dbReference>
<feature type="compositionally biased region" description="Basic residues" evidence="2">
    <location>
        <begin position="372"/>
        <end position="393"/>
    </location>
</feature>
<dbReference type="PANTHER" id="PTHR22093">
    <property type="entry name" value="LEUKOCYTE RECEPTOR CLUSTER LRC MEMBER 1"/>
    <property type="match status" value="1"/>
</dbReference>
<dbReference type="InterPro" id="IPR019339">
    <property type="entry name" value="CIR_N_dom"/>
</dbReference>
<feature type="compositionally biased region" description="Basic and acidic residues" evidence="2">
    <location>
        <begin position="354"/>
        <end position="371"/>
    </location>
</feature>
<feature type="compositionally biased region" description="Basic and acidic residues" evidence="2">
    <location>
        <begin position="277"/>
        <end position="287"/>
    </location>
</feature>
<evidence type="ECO:0000256" key="1">
    <source>
        <dbReference type="SAM" id="Coils"/>
    </source>
</evidence>
<feature type="region of interest" description="Disordered" evidence="2">
    <location>
        <begin position="126"/>
        <end position="181"/>
    </location>
</feature>
<evidence type="ECO:0000259" key="4">
    <source>
        <dbReference type="SMART" id="SM01083"/>
    </source>
</evidence>
<keyword evidence="6" id="KW-1185">Reference proteome</keyword>
<feature type="region of interest" description="Disordered" evidence="2">
    <location>
        <begin position="252"/>
        <end position="409"/>
    </location>
</feature>
<feature type="compositionally biased region" description="Basic residues" evidence="2">
    <location>
        <begin position="400"/>
        <end position="409"/>
    </location>
</feature>
<dbReference type="Pfam" id="PF10197">
    <property type="entry name" value="Cir_N"/>
    <property type="match status" value="1"/>
</dbReference>
<feature type="domain" description="CBF1-interacting co-repressor CIR N-terminal" evidence="4">
    <location>
        <begin position="82"/>
        <end position="118"/>
    </location>
</feature>